<dbReference type="Proteomes" id="UP000317257">
    <property type="component" value="Unassembled WGS sequence"/>
</dbReference>
<organism evidence="1 2">
    <name type="scientific">Metarhizium rileyi (strain RCEF 4871)</name>
    <name type="common">Nomuraea rileyi</name>
    <dbReference type="NCBI Taxonomy" id="1649241"/>
    <lineage>
        <taxon>Eukaryota</taxon>
        <taxon>Fungi</taxon>
        <taxon>Dikarya</taxon>
        <taxon>Ascomycota</taxon>
        <taxon>Pezizomycotina</taxon>
        <taxon>Sordariomycetes</taxon>
        <taxon>Hypocreomycetidae</taxon>
        <taxon>Hypocreales</taxon>
        <taxon>Clavicipitaceae</taxon>
        <taxon>Metarhizium</taxon>
    </lineage>
</organism>
<name>A0A5C6FZR8_METRR</name>
<comment type="caution">
    <text evidence="1">The sequence shown here is derived from an EMBL/GenBank/DDBJ whole genome shotgun (WGS) entry which is preliminary data.</text>
</comment>
<sequence>MYTTPEMRRAASQIHSRDLADCELEPQRVPCTPGPVHPPILADMDRDVAAPSRGAVYELQVRMLVTPEDGKARCVTRTIDSRRQQQDIVLRLQGVENGRYAFITLLFSAFSDLFFMRHKTVWAAEVSLPGAAPEADVEDQEHGSRLVAIRRESFHPELTGAVRDNMYLKDVRYVEDRLPGIIVSDNLPWPRHERRGALYVKNKFSKARATIWSCCALIGSVSAGLAPGICTNNAGTGIEVGGATFARIT</sequence>
<reference evidence="2" key="1">
    <citation type="submission" date="2018-12" db="EMBL/GenBank/DDBJ databases">
        <title>The complete genome of Metarhizium rileyi, a key fungal pathogen of Lepidoptera.</title>
        <authorList>
            <person name="Binneck E."/>
            <person name="Lastra C.C.L."/>
            <person name="Sosa-Gomez D.R."/>
        </authorList>
    </citation>
    <scope>NUCLEOTIDE SEQUENCE [LARGE SCALE GENOMIC DNA]</scope>
    <source>
        <strain evidence="2">Cep018-CH2</strain>
    </source>
</reference>
<evidence type="ECO:0000313" key="2">
    <source>
        <dbReference type="Proteomes" id="UP000317257"/>
    </source>
</evidence>
<gene>
    <name evidence="1" type="ORF">ED733_002721</name>
</gene>
<dbReference type="AlphaFoldDB" id="A0A5C6FZR8"/>
<dbReference type="EMBL" id="SBHS01000052">
    <property type="protein sequence ID" value="TWU71130.1"/>
    <property type="molecule type" value="Genomic_DNA"/>
</dbReference>
<protein>
    <submittedName>
        <fullName evidence="1">Uncharacterized protein</fullName>
    </submittedName>
</protein>
<proteinExistence type="predicted"/>
<evidence type="ECO:0000313" key="1">
    <source>
        <dbReference type="EMBL" id="TWU71130.1"/>
    </source>
</evidence>
<accession>A0A5C6FZR8</accession>